<dbReference type="InterPro" id="IPR008620">
    <property type="entry name" value="FixH"/>
</dbReference>
<name>A0A418YAZ6_9GAMM</name>
<dbReference type="Proteomes" id="UP000283255">
    <property type="component" value="Unassembled WGS sequence"/>
</dbReference>
<dbReference type="Pfam" id="PF05751">
    <property type="entry name" value="FixH"/>
    <property type="match status" value="1"/>
</dbReference>
<dbReference type="AlphaFoldDB" id="A0A418YAZ6"/>
<reference evidence="2 3" key="1">
    <citation type="submission" date="2018-09" db="EMBL/GenBank/DDBJ databases">
        <authorList>
            <person name="Wang F."/>
        </authorList>
    </citation>
    <scope>NUCLEOTIDE SEQUENCE [LARGE SCALE GENOMIC DNA]</scope>
    <source>
        <strain evidence="2 3">PLHSC7-2</strain>
    </source>
</reference>
<dbReference type="EMBL" id="QZCH01000028">
    <property type="protein sequence ID" value="RJG40152.1"/>
    <property type="molecule type" value="Genomic_DNA"/>
</dbReference>
<organism evidence="2 3">
    <name type="scientific">Motilimonas pumila</name>
    <dbReference type="NCBI Taxonomy" id="2303987"/>
    <lineage>
        <taxon>Bacteria</taxon>
        <taxon>Pseudomonadati</taxon>
        <taxon>Pseudomonadota</taxon>
        <taxon>Gammaproteobacteria</taxon>
        <taxon>Alteromonadales</taxon>
        <taxon>Alteromonadales genera incertae sedis</taxon>
        <taxon>Motilimonas</taxon>
    </lineage>
</organism>
<gene>
    <name evidence="2" type="ORF">D1Z90_17045</name>
</gene>
<evidence type="ECO:0000256" key="1">
    <source>
        <dbReference type="SAM" id="Phobius"/>
    </source>
</evidence>
<evidence type="ECO:0000313" key="3">
    <source>
        <dbReference type="Proteomes" id="UP000283255"/>
    </source>
</evidence>
<protein>
    <submittedName>
        <fullName evidence="2">Cytochrome C oxidase Cbb3</fullName>
    </submittedName>
</protein>
<comment type="caution">
    <text evidence="2">The sequence shown here is derived from an EMBL/GenBank/DDBJ whole genome shotgun (WGS) entry which is preliminary data.</text>
</comment>
<evidence type="ECO:0000313" key="2">
    <source>
        <dbReference type="EMBL" id="RJG40152.1"/>
    </source>
</evidence>
<accession>A0A418YAZ6</accession>
<sequence length="191" mass="21323">MVLYSDKKPRFFGAFFCLFVTLRTAILRSVQVKNKWFHQSPVWLIILLPLAAVIAGITTVIIAHDNKVDLVAEDYYKTGKAINADLSKLQTALDANITLNVSLENDQGEVSFASGGDNHQGALKFNLYHPTLAKQDIALMLSADSNGVYRFDLPQPIQGKWSVRVEPFDGSWRVQEDIEFPAQKALLDGKQ</sequence>
<keyword evidence="1" id="KW-0472">Membrane</keyword>
<reference evidence="2 3" key="2">
    <citation type="submission" date="2019-01" db="EMBL/GenBank/DDBJ databases">
        <title>Motilimonas pumilus sp. nov., isolated from the gut of sea cucumber (Apostichopus japonicus).</title>
        <authorList>
            <person name="Wang F.-Q."/>
            <person name="Ren L.-H."/>
            <person name="Lin Y.-W."/>
            <person name="Sun G.-H."/>
            <person name="Du Z.-J."/>
            <person name="Zhao J.-X."/>
            <person name="Liu X.-J."/>
            <person name="Liu L.-J."/>
        </authorList>
    </citation>
    <scope>NUCLEOTIDE SEQUENCE [LARGE SCALE GENOMIC DNA]</scope>
    <source>
        <strain evidence="2 3">PLHSC7-2</strain>
    </source>
</reference>
<keyword evidence="3" id="KW-1185">Reference proteome</keyword>
<feature type="transmembrane region" description="Helical" evidence="1">
    <location>
        <begin position="43"/>
        <end position="63"/>
    </location>
</feature>
<keyword evidence="1" id="KW-0812">Transmembrane</keyword>
<proteinExistence type="predicted"/>
<keyword evidence="1" id="KW-1133">Transmembrane helix</keyword>